<reference evidence="9" key="1">
    <citation type="submission" date="2016-05" db="EMBL/GenBank/DDBJ databases">
        <authorList>
            <person name="Liu B."/>
            <person name="Wang J."/>
            <person name="Zhu Y."/>
            <person name="Liu G."/>
            <person name="Chen Q."/>
            <person name="Chen Z."/>
            <person name="Lan J."/>
            <person name="Che J."/>
            <person name="Ge C."/>
            <person name="Shi H."/>
            <person name="Pan Z."/>
            <person name="Liu X."/>
        </authorList>
    </citation>
    <scope>NUCLEOTIDE SEQUENCE [LARGE SCALE GENOMIC DNA]</scope>
    <source>
        <strain evidence="9">FJAT-27215</strain>
    </source>
</reference>
<protein>
    <submittedName>
        <fullName evidence="8">Polysaccharide biosynthesis protein</fullName>
    </submittedName>
</protein>
<proteinExistence type="inferred from homology"/>
<feature type="transmembrane region" description="Helical" evidence="6">
    <location>
        <begin position="73"/>
        <end position="91"/>
    </location>
</feature>
<evidence type="ECO:0000256" key="6">
    <source>
        <dbReference type="SAM" id="Phobius"/>
    </source>
</evidence>
<dbReference type="PANTHER" id="PTHR38459">
    <property type="entry name" value="PROPHAGE BACTOPRENOL-LINKED GLUCOSE TRANSLOCASE HOMOLOG"/>
    <property type="match status" value="1"/>
</dbReference>
<dbReference type="RefSeq" id="WP_065411135.1">
    <property type="nucleotide sequence ID" value="NZ_MAYT01000027.1"/>
</dbReference>
<dbReference type="Proteomes" id="UP000092578">
    <property type="component" value="Unassembled WGS sequence"/>
</dbReference>
<dbReference type="GO" id="GO:0000271">
    <property type="term" value="P:polysaccharide biosynthetic process"/>
    <property type="evidence" value="ECO:0007669"/>
    <property type="project" value="InterPro"/>
</dbReference>
<gene>
    <name evidence="8" type="ORF">A8F95_10835</name>
</gene>
<name>A0A1B9AMZ0_9BACI</name>
<keyword evidence="3 6" id="KW-0812">Transmembrane</keyword>
<evidence type="ECO:0000256" key="5">
    <source>
        <dbReference type="ARBA" id="ARBA00023136"/>
    </source>
</evidence>
<comment type="similarity">
    <text evidence="2">Belongs to the GtrA family.</text>
</comment>
<dbReference type="Pfam" id="PF04138">
    <property type="entry name" value="GtrA_DPMS_TM"/>
    <property type="match status" value="1"/>
</dbReference>
<organism evidence="8 9">
    <name type="scientific">Pseudobacillus wudalianchiensis</name>
    <dbReference type="NCBI Taxonomy" id="1743143"/>
    <lineage>
        <taxon>Bacteria</taxon>
        <taxon>Bacillati</taxon>
        <taxon>Bacillota</taxon>
        <taxon>Bacilli</taxon>
        <taxon>Bacillales</taxon>
        <taxon>Bacillaceae</taxon>
        <taxon>Pseudobacillus</taxon>
    </lineage>
</organism>
<feature type="transmembrane region" description="Helical" evidence="6">
    <location>
        <begin position="42"/>
        <end position="61"/>
    </location>
</feature>
<dbReference type="InterPro" id="IPR007267">
    <property type="entry name" value="GtrA_DPMS_TM"/>
</dbReference>
<keyword evidence="5 6" id="KW-0472">Membrane</keyword>
<comment type="caution">
    <text evidence="8">The sequence shown here is derived from an EMBL/GenBank/DDBJ whole genome shotgun (WGS) entry which is preliminary data.</text>
</comment>
<feature type="domain" description="GtrA/DPMS transmembrane" evidence="7">
    <location>
        <begin position="10"/>
        <end position="120"/>
    </location>
</feature>
<keyword evidence="9" id="KW-1185">Reference proteome</keyword>
<accession>A0A1B9AMZ0</accession>
<sequence>MRRTSQEFIRFVIIGGINTFNYYAVYLLLHMLLGWLYMPSHVIAFLVSFIISFFLNSYFTFKVKPTLAKFLKFPLSQVVNFTVSSLFMYVFIEYFQINSMITPILAVFVALPATFVVTSKIMKKESVSA</sequence>
<feature type="transmembrane region" description="Helical" evidence="6">
    <location>
        <begin position="97"/>
        <end position="117"/>
    </location>
</feature>
<dbReference type="EMBL" id="MAYT01000027">
    <property type="protein sequence ID" value="OCA85166.1"/>
    <property type="molecule type" value="Genomic_DNA"/>
</dbReference>
<evidence type="ECO:0000256" key="4">
    <source>
        <dbReference type="ARBA" id="ARBA00022989"/>
    </source>
</evidence>
<dbReference type="GO" id="GO:0005886">
    <property type="term" value="C:plasma membrane"/>
    <property type="evidence" value="ECO:0007669"/>
    <property type="project" value="TreeGrafter"/>
</dbReference>
<comment type="subcellular location">
    <subcellularLocation>
        <location evidence="1">Membrane</location>
        <topology evidence="1">Multi-pass membrane protein</topology>
    </subcellularLocation>
</comment>
<evidence type="ECO:0000256" key="2">
    <source>
        <dbReference type="ARBA" id="ARBA00009399"/>
    </source>
</evidence>
<evidence type="ECO:0000256" key="1">
    <source>
        <dbReference type="ARBA" id="ARBA00004141"/>
    </source>
</evidence>
<keyword evidence="4 6" id="KW-1133">Transmembrane helix</keyword>
<feature type="transmembrane region" description="Helical" evidence="6">
    <location>
        <begin position="12"/>
        <end position="36"/>
    </location>
</feature>
<evidence type="ECO:0000313" key="8">
    <source>
        <dbReference type="EMBL" id="OCA85166.1"/>
    </source>
</evidence>
<dbReference type="AlphaFoldDB" id="A0A1B9AMZ0"/>
<dbReference type="PANTHER" id="PTHR38459:SF1">
    <property type="entry name" value="PROPHAGE BACTOPRENOL-LINKED GLUCOSE TRANSLOCASE HOMOLOG"/>
    <property type="match status" value="1"/>
</dbReference>
<evidence type="ECO:0000259" key="7">
    <source>
        <dbReference type="Pfam" id="PF04138"/>
    </source>
</evidence>
<dbReference type="InterPro" id="IPR051401">
    <property type="entry name" value="GtrA_CellWall_Glycosyl"/>
</dbReference>
<evidence type="ECO:0000256" key="3">
    <source>
        <dbReference type="ARBA" id="ARBA00022692"/>
    </source>
</evidence>
<evidence type="ECO:0000313" key="9">
    <source>
        <dbReference type="Proteomes" id="UP000092578"/>
    </source>
</evidence>